<dbReference type="GO" id="GO:0005524">
    <property type="term" value="F:ATP binding"/>
    <property type="evidence" value="ECO:0007669"/>
    <property type="project" value="InterPro"/>
</dbReference>
<evidence type="ECO:0000256" key="1">
    <source>
        <dbReference type="ARBA" id="ARBA00001947"/>
    </source>
</evidence>
<evidence type="ECO:0000259" key="5">
    <source>
        <dbReference type="PROSITE" id="PS50860"/>
    </source>
</evidence>
<dbReference type="InterPro" id="IPR018163">
    <property type="entry name" value="Thr/Ala-tRNA-synth_IIc_edit"/>
</dbReference>
<dbReference type="InterPro" id="IPR003156">
    <property type="entry name" value="DHHA1_dom"/>
</dbReference>
<comment type="cofactor">
    <cofactor evidence="1">
        <name>Zn(2+)</name>
        <dbReference type="ChEBI" id="CHEBI:29105"/>
    </cofactor>
</comment>
<reference evidence="6" key="1">
    <citation type="submission" date="2019-08" db="EMBL/GenBank/DDBJ databases">
        <authorList>
            <person name="Kucharzyk K."/>
            <person name="Murdoch R.W."/>
            <person name="Higgins S."/>
            <person name="Loffler F."/>
        </authorList>
    </citation>
    <scope>NUCLEOTIDE SEQUENCE</scope>
</reference>
<dbReference type="Gene3D" id="3.10.310.40">
    <property type="match status" value="1"/>
</dbReference>
<dbReference type="Gene3D" id="3.30.980.10">
    <property type="entry name" value="Threonyl-trna Synthetase, Chain A, domain 2"/>
    <property type="match status" value="1"/>
</dbReference>
<evidence type="ECO:0000256" key="2">
    <source>
        <dbReference type="ARBA" id="ARBA00004496"/>
    </source>
</evidence>
<evidence type="ECO:0000256" key="3">
    <source>
        <dbReference type="ARBA" id="ARBA00022723"/>
    </source>
</evidence>
<keyword evidence="3" id="KW-0479">Metal-binding</keyword>
<comment type="subcellular location">
    <subcellularLocation>
        <location evidence="2">Cytoplasm</location>
    </subcellularLocation>
</comment>
<dbReference type="InterPro" id="IPR009000">
    <property type="entry name" value="Transl_B-barrel_sf"/>
</dbReference>
<dbReference type="PANTHER" id="PTHR43462:SF1">
    <property type="entry name" value="ALANYL-TRNA EDITING PROTEIN AARSD1"/>
    <property type="match status" value="1"/>
</dbReference>
<dbReference type="EMBL" id="VSSQ01001078">
    <property type="protein sequence ID" value="MPM04873.1"/>
    <property type="molecule type" value="Genomic_DNA"/>
</dbReference>
<dbReference type="InterPro" id="IPR018165">
    <property type="entry name" value="Ala-tRNA-synth_IIc_core"/>
</dbReference>
<dbReference type="GO" id="GO:0004813">
    <property type="term" value="F:alanine-tRNA ligase activity"/>
    <property type="evidence" value="ECO:0007669"/>
    <property type="project" value="UniProtKB-EC"/>
</dbReference>
<dbReference type="Pfam" id="PF02272">
    <property type="entry name" value="DHHA1"/>
    <property type="match status" value="1"/>
</dbReference>
<protein>
    <submittedName>
        <fullName evidence="6">Alanine--tRNA ligase</fullName>
        <ecNumber evidence="6">6.1.1.7</ecNumber>
    </submittedName>
</protein>
<dbReference type="InterPro" id="IPR051335">
    <property type="entry name" value="Alanyl-tRNA_Editing_Enzymes"/>
</dbReference>
<dbReference type="SMART" id="SM00863">
    <property type="entry name" value="tRNA_SAD"/>
    <property type="match status" value="1"/>
</dbReference>
<keyword evidence="6" id="KW-0436">Ligase</keyword>
<feature type="domain" description="Alanyl-transfer RNA synthetases family profile" evidence="5">
    <location>
        <begin position="1"/>
        <end position="237"/>
    </location>
</feature>
<dbReference type="SUPFAM" id="SSF50447">
    <property type="entry name" value="Translation proteins"/>
    <property type="match status" value="1"/>
</dbReference>
<dbReference type="PANTHER" id="PTHR43462">
    <property type="entry name" value="ALANYL-TRNA EDITING PROTEIN"/>
    <property type="match status" value="1"/>
</dbReference>
<gene>
    <name evidence="6" type="primary">alaS_21</name>
    <name evidence="6" type="ORF">SDC9_51154</name>
</gene>
<name>A0A644WRH4_9ZZZZ</name>
<organism evidence="6">
    <name type="scientific">bioreactor metagenome</name>
    <dbReference type="NCBI Taxonomy" id="1076179"/>
    <lineage>
        <taxon>unclassified sequences</taxon>
        <taxon>metagenomes</taxon>
        <taxon>ecological metagenomes</taxon>
    </lineage>
</organism>
<dbReference type="GO" id="GO:0046872">
    <property type="term" value="F:metal ion binding"/>
    <property type="evidence" value="ECO:0007669"/>
    <property type="project" value="UniProtKB-KW"/>
</dbReference>
<dbReference type="SUPFAM" id="SSF55186">
    <property type="entry name" value="ThrRS/AlaRS common domain"/>
    <property type="match status" value="1"/>
</dbReference>
<evidence type="ECO:0000256" key="4">
    <source>
        <dbReference type="ARBA" id="ARBA00022833"/>
    </source>
</evidence>
<dbReference type="PROSITE" id="PS50860">
    <property type="entry name" value="AA_TRNA_LIGASE_II_ALA"/>
    <property type="match status" value="1"/>
</dbReference>
<evidence type="ECO:0000313" key="6">
    <source>
        <dbReference type="EMBL" id="MPM04873.1"/>
    </source>
</evidence>
<dbReference type="AlphaFoldDB" id="A0A644WRH4"/>
<dbReference type="InterPro" id="IPR012947">
    <property type="entry name" value="tRNA_SAD"/>
</dbReference>
<sequence>MTVKLYDQNSHQTQTTARVTACEPVEGGFEVLLDQTVLFPEGGGQPSDTGWIDTARVLSCREERGDVFHKVDRALTVGETVSVRLDWARRFDFMQQHTGEHLLSFAFYKLFEAANIGFHLALDYATIDFDKPLSREQIAEAELLANSYVWRNLPVTATFYASEEEVQELPLRKHAEGLTAPIRIVSIEDADMCTCCAPHCALTGEIGSIFVLDAAGYKGGTRVTFLCGERALRRHRAEHDDLDAIGRRFSTARENAVSAVTKLSDEYGALKKRERELAKELNAFLAAELRANAKQAGKYRVAVRLFIGMDAGRLKDLAQCAAEPRTISALFSETEGKLSYVLACGEKFPLDVGELIPAVNAATGGKGGGRGTLAQGMAQSGSGAQETVLQVEDYLVRRLKESK</sequence>
<proteinExistence type="predicted"/>
<dbReference type="Pfam" id="PF07973">
    <property type="entry name" value="tRNA_SAD"/>
    <property type="match status" value="1"/>
</dbReference>
<accession>A0A644WRH4</accession>
<dbReference type="GO" id="GO:0003676">
    <property type="term" value="F:nucleic acid binding"/>
    <property type="evidence" value="ECO:0007669"/>
    <property type="project" value="InterPro"/>
</dbReference>
<dbReference type="GO" id="GO:0002161">
    <property type="term" value="F:aminoacyl-tRNA deacylase activity"/>
    <property type="evidence" value="ECO:0007669"/>
    <property type="project" value="UniProtKB-ARBA"/>
</dbReference>
<keyword evidence="4" id="KW-0862">Zinc</keyword>
<dbReference type="GO" id="GO:0006419">
    <property type="term" value="P:alanyl-tRNA aminoacylation"/>
    <property type="evidence" value="ECO:0007669"/>
    <property type="project" value="InterPro"/>
</dbReference>
<dbReference type="EC" id="6.1.1.7" evidence="6"/>
<comment type="caution">
    <text evidence="6">The sequence shown here is derived from an EMBL/GenBank/DDBJ whole genome shotgun (WGS) entry which is preliminary data.</text>
</comment>
<dbReference type="GO" id="GO:0005737">
    <property type="term" value="C:cytoplasm"/>
    <property type="evidence" value="ECO:0007669"/>
    <property type="project" value="UniProtKB-SubCell"/>
</dbReference>
<dbReference type="Gene3D" id="2.40.30.130">
    <property type="match status" value="1"/>
</dbReference>